<dbReference type="PANTHER" id="PTHR43464">
    <property type="entry name" value="METHYLTRANSFERASE"/>
    <property type="match status" value="1"/>
</dbReference>
<keyword evidence="1" id="KW-0489">Methyltransferase</keyword>
<dbReference type="PANTHER" id="PTHR43464:SF19">
    <property type="entry name" value="UBIQUINONE BIOSYNTHESIS O-METHYLTRANSFERASE, MITOCHONDRIAL"/>
    <property type="match status" value="1"/>
</dbReference>
<evidence type="ECO:0000313" key="6">
    <source>
        <dbReference type="Proteomes" id="UP000005801"/>
    </source>
</evidence>
<dbReference type="InterPro" id="IPR041698">
    <property type="entry name" value="Methyltransf_25"/>
</dbReference>
<keyword evidence="2" id="KW-0808">Transferase</keyword>
<gene>
    <name evidence="5" type="ORF">PPSIR1_06733</name>
</gene>
<name>A6GDK0_9BACT</name>
<dbReference type="AlphaFoldDB" id="A6GDK0"/>
<dbReference type="Pfam" id="PF13649">
    <property type="entry name" value="Methyltransf_25"/>
    <property type="match status" value="1"/>
</dbReference>
<feature type="domain" description="Methyltransferase" evidence="4">
    <location>
        <begin position="34"/>
        <end position="134"/>
    </location>
</feature>
<dbReference type="GO" id="GO:0008168">
    <property type="term" value="F:methyltransferase activity"/>
    <property type="evidence" value="ECO:0007669"/>
    <property type="project" value="UniProtKB-KW"/>
</dbReference>
<organism evidence="5 6">
    <name type="scientific">Plesiocystis pacifica SIR-1</name>
    <dbReference type="NCBI Taxonomy" id="391625"/>
    <lineage>
        <taxon>Bacteria</taxon>
        <taxon>Pseudomonadati</taxon>
        <taxon>Myxococcota</taxon>
        <taxon>Polyangia</taxon>
        <taxon>Nannocystales</taxon>
        <taxon>Nannocystaceae</taxon>
        <taxon>Plesiocystis</taxon>
    </lineage>
</organism>
<keyword evidence="6" id="KW-1185">Reference proteome</keyword>
<dbReference type="SUPFAM" id="SSF53335">
    <property type="entry name" value="S-adenosyl-L-methionine-dependent methyltransferases"/>
    <property type="match status" value="1"/>
</dbReference>
<keyword evidence="3" id="KW-0949">S-adenosyl-L-methionine</keyword>
<evidence type="ECO:0000313" key="5">
    <source>
        <dbReference type="EMBL" id="EDM76043.1"/>
    </source>
</evidence>
<evidence type="ECO:0000259" key="4">
    <source>
        <dbReference type="Pfam" id="PF13649"/>
    </source>
</evidence>
<dbReference type="EMBL" id="ABCS01000074">
    <property type="protein sequence ID" value="EDM76043.1"/>
    <property type="molecule type" value="Genomic_DNA"/>
</dbReference>
<dbReference type="Gene3D" id="3.40.50.150">
    <property type="entry name" value="Vaccinia Virus protein VP39"/>
    <property type="match status" value="1"/>
</dbReference>
<dbReference type="Gene3D" id="2.20.130.10">
    <property type="entry name" value="CAC2371-like domains"/>
    <property type="match status" value="1"/>
</dbReference>
<evidence type="ECO:0000256" key="2">
    <source>
        <dbReference type="ARBA" id="ARBA00022679"/>
    </source>
</evidence>
<dbReference type="CDD" id="cd02440">
    <property type="entry name" value="AdoMet_MTases"/>
    <property type="match status" value="1"/>
</dbReference>
<dbReference type="STRING" id="391625.PPSIR1_06733"/>
<dbReference type="RefSeq" id="WP_006974790.1">
    <property type="nucleotide sequence ID" value="NZ_ABCS01000074.1"/>
</dbReference>
<protein>
    <recommendedName>
        <fullName evidence="4">Methyltransferase domain-containing protein</fullName>
    </recommendedName>
</protein>
<evidence type="ECO:0000256" key="3">
    <source>
        <dbReference type="ARBA" id="ARBA00022691"/>
    </source>
</evidence>
<comment type="caution">
    <text evidence="5">The sequence shown here is derived from an EMBL/GenBank/DDBJ whole genome shotgun (WGS) entry which is preliminary data.</text>
</comment>
<reference evidence="5 6" key="1">
    <citation type="submission" date="2007-06" db="EMBL/GenBank/DDBJ databases">
        <authorList>
            <person name="Shimkets L."/>
            <person name="Ferriera S."/>
            <person name="Johnson J."/>
            <person name="Kravitz S."/>
            <person name="Beeson K."/>
            <person name="Sutton G."/>
            <person name="Rogers Y.-H."/>
            <person name="Friedman R."/>
            <person name="Frazier M."/>
            <person name="Venter J.C."/>
        </authorList>
    </citation>
    <scope>NUCLEOTIDE SEQUENCE [LARGE SCALE GENOMIC DNA]</scope>
    <source>
        <strain evidence="5 6">SIR-1</strain>
    </source>
</reference>
<dbReference type="eggNOG" id="COG2226">
    <property type="taxonomic scope" value="Bacteria"/>
</dbReference>
<dbReference type="InterPro" id="IPR029063">
    <property type="entry name" value="SAM-dependent_MTases_sf"/>
</dbReference>
<dbReference type="Proteomes" id="UP000005801">
    <property type="component" value="Unassembled WGS sequence"/>
</dbReference>
<accession>A6GDK0</accession>
<evidence type="ECO:0000256" key="1">
    <source>
        <dbReference type="ARBA" id="ARBA00022603"/>
    </source>
</evidence>
<sequence>MSADYPAKLYVAVHDGNPGDVDFYRRRCADADSVLELGCGDARVLAALARPGRSLVGVDLEPELLDLARARRAAMGELGETLELVASDMAAPELELGRRFERVIIPYGGLYCLLDDAAFDGLMAVVERHLAPGGRFIFDCWSADGFHAEADPEDMDPGWIERVKAVEVEGEAWEVLERSAWQPEQRRIDVTYIHVPVGLDPEAAVEGVVRQRYWLAPELEARLSGVGLRVEAMWGDFEGSAHGPDSSLMIVECTRAAKGPTGSAR</sequence>
<proteinExistence type="predicted"/>
<dbReference type="GO" id="GO:0032259">
    <property type="term" value="P:methylation"/>
    <property type="evidence" value="ECO:0007669"/>
    <property type="project" value="UniProtKB-KW"/>
</dbReference>